<keyword evidence="2" id="KW-1185">Reference proteome</keyword>
<comment type="caution">
    <text evidence="1">The sequence shown here is derived from an EMBL/GenBank/DDBJ whole genome shotgun (WGS) entry which is preliminary data.</text>
</comment>
<dbReference type="EMBL" id="CAJVQB010016530">
    <property type="protein sequence ID" value="CAG8780356.1"/>
    <property type="molecule type" value="Genomic_DNA"/>
</dbReference>
<protein>
    <submittedName>
        <fullName evidence="1">14999_t:CDS:1</fullName>
    </submittedName>
</protein>
<name>A0ABN7VKB3_GIGMA</name>
<evidence type="ECO:0000313" key="1">
    <source>
        <dbReference type="EMBL" id="CAG8780356.1"/>
    </source>
</evidence>
<gene>
    <name evidence="1" type="ORF">GMARGA_LOCUS19636</name>
</gene>
<evidence type="ECO:0000313" key="2">
    <source>
        <dbReference type="Proteomes" id="UP000789901"/>
    </source>
</evidence>
<proteinExistence type="predicted"/>
<dbReference type="Proteomes" id="UP000789901">
    <property type="component" value="Unassembled WGS sequence"/>
</dbReference>
<feature type="non-terminal residue" evidence="1">
    <location>
        <position position="1"/>
    </location>
</feature>
<reference evidence="1 2" key="1">
    <citation type="submission" date="2021-06" db="EMBL/GenBank/DDBJ databases">
        <authorList>
            <person name="Kallberg Y."/>
            <person name="Tangrot J."/>
            <person name="Rosling A."/>
        </authorList>
    </citation>
    <scope>NUCLEOTIDE SEQUENCE [LARGE SCALE GENOMIC DNA]</scope>
    <source>
        <strain evidence="1 2">120-4 pot B 10/14</strain>
    </source>
</reference>
<organism evidence="1 2">
    <name type="scientific">Gigaspora margarita</name>
    <dbReference type="NCBI Taxonomy" id="4874"/>
    <lineage>
        <taxon>Eukaryota</taxon>
        <taxon>Fungi</taxon>
        <taxon>Fungi incertae sedis</taxon>
        <taxon>Mucoromycota</taxon>
        <taxon>Glomeromycotina</taxon>
        <taxon>Glomeromycetes</taxon>
        <taxon>Diversisporales</taxon>
        <taxon>Gigasporaceae</taxon>
        <taxon>Gigaspora</taxon>
    </lineage>
</organism>
<sequence>IANHILFKSIRASPTSKANFPIPKPIAVKDEINKNDNDVVEKTAKMDHVDGTFESSLETGIDVVKEIPWNHQKPTGMDKQSDLESCSQSGMSICKSEGTAFELDLEPIGSGSLDNLKSIIENKLENNGTWFENRLEESTVQIKESINKGIKTGKNYDVAIAWFGYLPMNWPFTPIFDPGGCFHFAFKLKQPIVGVGSQAEETIVE</sequence>
<accession>A0ABN7VKB3</accession>